<feature type="transmembrane region" description="Helical" evidence="1">
    <location>
        <begin position="18"/>
        <end position="35"/>
    </location>
</feature>
<keyword evidence="1" id="KW-1133">Transmembrane helix</keyword>
<keyword evidence="1" id="KW-0812">Transmembrane</keyword>
<evidence type="ECO:0000313" key="3">
    <source>
        <dbReference type="Proteomes" id="UP000824120"/>
    </source>
</evidence>
<reference evidence="2 3" key="1">
    <citation type="submission" date="2020-09" db="EMBL/GenBank/DDBJ databases">
        <title>De no assembly of potato wild relative species, Solanum commersonii.</title>
        <authorList>
            <person name="Cho K."/>
        </authorList>
    </citation>
    <scope>NUCLEOTIDE SEQUENCE [LARGE SCALE GENOMIC DNA]</scope>
    <source>
        <strain evidence="2">LZ3.2</strain>
        <tissue evidence="2">Leaf</tissue>
    </source>
</reference>
<dbReference type="Proteomes" id="UP000824120">
    <property type="component" value="Chromosome 12"/>
</dbReference>
<accession>A0A9J5W8G2</accession>
<sequence>NKGRSASVGDSPRVISEAHALVFTFFSAILHLRCYTRLNHKCTQKDFKLLMQRFNCVIKDSSCDTPLPKILMLTILSTNASSRSTKEHNTCFNRYACPYFPIDHRFGSLKIKKVFLRLVMGLSAK</sequence>
<evidence type="ECO:0000256" key="1">
    <source>
        <dbReference type="SAM" id="Phobius"/>
    </source>
</evidence>
<dbReference type="EMBL" id="JACXVP010000012">
    <property type="protein sequence ID" value="KAG5571524.1"/>
    <property type="molecule type" value="Genomic_DNA"/>
</dbReference>
<keyword evidence="3" id="KW-1185">Reference proteome</keyword>
<proteinExistence type="predicted"/>
<feature type="non-terminal residue" evidence="2">
    <location>
        <position position="1"/>
    </location>
</feature>
<gene>
    <name evidence="2" type="ORF">H5410_061290</name>
</gene>
<comment type="caution">
    <text evidence="2">The sequence shown here is derived from an EMBL/GenBank/DDBJ whole genome shotgun (WGS) entry which is preliminary data.</text>
</comment>
<evidence type="ECO:0000313" key="2">
    <source>
        <dbReference type="EMBL" id="KAG5571524.1"/>
    </source>
</evidence>
<protein>
    <submittedName>
        <fullName evidence="2">Uncharacterized protein</fullName>
    </submittedName>
</protein>
<organism evidence="2 3">
    <name type="scientific">Solanum commersonii</name>
    <name type="common">Commerson's wild potato</name>
    <name type="synonym">Commerson's nightshade</name>
    <dbReference type="NCBI Taxonomy" id="4109"/>
    <lineage>
        <taxon>Eukaryota</taxon>
        <taxon>Viridiplantae</taxon>
        <taxon>Streptophyta</taxon>
        <taxon>Embryophyta</taxon>
        <taxon>Tracheophyta</taxon>
        <taxon>Spermatophyta</taxon>
        <taxon>Magnoliopsida</taxon>
        <taxon>eudicotyledons</taxon>
        <taxon>Gunneridae</taxon>
        <taxon>Pentapetalae</taxon>
        <taxon>asterids</taxon>
        <taxon>lamiids</taxon>
        <taxon>Solanales</taxon>
        <taxon>Solanaceae</taxon>
        <taxon>Solanoideae</taxon>
        <taxon>Solaneae</taxon>
        <taxon>Solanum</taxon>
    </lineage>
</organism>
<name>A0A9J5W8G2_SOLCO</name>
<keyword evidence="1" id="KW-0472">Membrane</keyword>
<dbReference type="AlphaFoldDB" id="A0A9J5W8G2"/>
<feature type="non-terminal residue" evidence="2">
    <location>
        <position position="125"/>
    </location>
</feature>